<dbReference type="Pfam" id="PF13440">
    <property type="entry name" value="Polysacc_synt_3"/>
    <property type="match status" value="1"/>
</dbReference>
<dbReference type="RefSeq" id="WP_133969410.1">
    <property type="nucleotide sequence ID" value="NZ_SORL01000015.1"/>
</dbReference>
<dbReference type="Proteomes" id="UP000294824">
    <property type="component" value="Unassembled WGS sequence"/>
</dbReference>
<feature type="transmembrane region" description="Helical" evidence="6">
    <location>
        <begin position="372"/>
        <end position="391"/>
    </location>
</feature>
<proteinExistence type="predicted"/>
<feature type="transmembrane region" description="Helical" evidence="6">
    <location>
        <begin position="12"/>
        <end position="31"/>
    </location>
</feature>
<dbReference type="InterPro" id="IPR050833">
    <property type="entry name" value="Poly_Biosynth_Transport"/>
</dbReference>
<accession>A0A4V3HG18</accession>
<keyword evidence="5 6" id="KW-0472">Membrane</keyword>
<keyword evidence="4 6" id="KW-1133">Transmembrane helix</keyword>
<evidence type="ECO:0000256" key="1">
    <source>
        <dbReference type="ARBA" id="ARBA00004651"/>
    </source>
</evidence>
<evidence type="ECO:0000256" key="6">
    <source>
        <dbReference type="SAM" id="Phobius"/>
    </source>
</evidence>
<dbReference type="AlphaFoldDB" id="A0A4V3HG18"/>
<feature type="transmembrane region" description="Helical" evidence="6">
    <location>
        <begin position="161"/>
        <end position="179"/>
    </location>
</feature>
<feature type="transmembrane region" description="Helical" evidence="6">
    <location>
        <begin position="226"/>
        <end position="248"/>
    </location>
</feature>
<keyword evidence="3 6" id="KW-0812">Transmembrane</keyword>
<evidence type="ECO:0000256" key="4">
    <source>
        <dbReference type="ARBA" id="ARBA00022989"/>
    </source>
</evidence>
<comment type="subcellular location">
    <subcellularLocation>
        <location evidence="1">Cell membrane</location>
        <topology evidence="1">Multi-pass membrane protein</topology>
    </subcellularLocation>
</comment>
<feature type="transmembrane region" description="Helical" evidence="6">
    <location>
        <begin position="37"/>
        <end position="62"/>
    </location>
</feature>
<evidence type="ECO:0000256" key="2">
    <source>
        <dbReference type="ARBA" id="ARBA00022475"/>
    </source>
</evidence>
<reference evidence="7 8" key="1">
    <citation type="submission" date="2019-03" db="EMBL/GenBank/DDBJ databases">
        <title>Genomic Encyclopedia of Type Strains, Phase III (KMG-III): the genomes of soil and plant-associated and newly described type strains.</title>
        <authorList>
            <person name="Whitman W."/>
        </authorList>
    </citation>
    <scope>NUCLEOTIDE SEQUENCE [LARGE SCALE GENOMIC DNA]</scope>
    <source>
        <strain evidence="7 8">CECT 8301</strain>
    </source>
</reference>
<feature type="transmembrane region" description="Helical" evidence="6">
    <location>
        <begin position="96"/>
        <end position="115"/>
    </location>
</feature>
<keyword evidence="8" id="KW-1185">Reference proteome</keyword>
<dbReference type="PANTHER" id="PTHR30250:SF11">
    <property type="entry name" value="O-ANTIGEN TRANSPORTER-RELATED"/>
    <property type="match status" value="1"/>
</dbReference>
<comment type="caution">
    <text evidence="7">The sequence shown here is derived from an EMBL/GenBank/DDBJ whole genome shotgun (WGS) entry which is preliminary data.</text>
</comment>
<gene>
    <name evidence="7" type="ORF">DFQ06_3959</name>
</gene>
<feature type="transmembrane region" description="Helical" evidence="6">
    <location>
        <begin position="127"/>
        <end position="149"/>
    </location>
</feature>
<feature type="transmembrane region" description="Helical" evidence="6">
    <location>
        <begin position="185"/>
        <end position="205"/>
    </location>
</feature>
<dbReference type="GO" id="GO:0005886">
    <property type="term" value="C:plasma membrane"/>
    <property type="evidence" value="ECO:0007669"/>
    <property type="project" value="UniProtKB-SubCell"/>
</dbReference>
<evidence type="ECO:0000256" key="3">
    <source>
        <dbReference type="ARBA" id="ARBA00022692"/>
    </source>
</evidence>
<evidence type="ECO:0000313" key="7">
    <source>
        <dbReference type="EMBL" id="TDY59611.1"/>
    </source>
</evidence>
<evidence type="ECO:0000256" key="5">
    <source>
        <dbReference type="ARBA" id="ARBA00023136"/>
    </source>
</evidence>
<name>A0A4V3HG18_9FLAO</name>
<dbReference type="PANTHER" id="PTHR30250">
    <property type="entry name" value="PST FAMILY PREDICTED COLANIC ACID TRANSPORTER"/>
    <property type="match status" value="1"/>
</dbReference>
<organism evidence="7 8">
    <name type="scientific">Algibacter lectus</name>
    <dbReference type="NCBI Taxonomy" id="221126"/>
    <lineage>
        <taxon>Bacteria</taxon>
        <taxon>Pseudomonadati</taxon>
        <taxon>Bacteroidota</taxon>
        <taxon>Flavobacteriia</taxon>
        <taxon>Flavobacteriales</taxon>
        <taxon>Flavobacteriaceae</taxon>
        <taxon>Algibacter</taxon>
    </lineage>
</organism>
<feature type="transmembrane region" description="Helical" evidence="6">
    <location>
        <begin position="309"/>
        <end position="334"/>
    </location>
</feature>
<keyword evidence="2" id="KW-1003">Cell membrane</keyword>
<feature type="transmembrane region" description="Helical" evidence="6">
    <location>
        <begin position="397"/>
        <end position="419"/>
    </location>
</feature>
<feature type="transmembrane region" description="Helical" evidence="6">
    <location>
        <begin position="260"/>
        <end position="278"/>
    </location>
</feature>
<dbReference type="EMBL" id="SORL01000015">
    <property type="protein sequence ID" value="TDY59611.1"/>
    <property type="molecule type" value="Genomic_DNA"/>
</dbReference>
<feature type="transmembrane region" description="Helical" evidence="6">
    <location>
        <begin position="458"/>
        <end position="477"/>
    </location>
</feature>
<feature type="transmembrane region" description="Helical" evidence="6">
    <location>
        <begin position="431"/>
        <end position="452"/>
    </location>
</feature>
<evidence type="ECO:0000313" key="8">
    <source>
        <dbReference type="Proteomes" id="UP000294824"/>
    </source>
</evidence>
<sequence>MTDNQKAYRQVFKGASLFGGVQIINILAGILRSKFAAIFLGPAGVGIMGVLNSTIHLITSIFKLGLDTSSIKEIAFANKLEDKRNVSNVIYNLKRLLWVTGVLGTVVTSILSPFLSEIAFQSKSFTFSFIWISVAVLFKQLTFGNMAILQGLRKLKKLAMVNLYSSVCSVFIVVPLYYFFGLEAIIPTIILTTFLGYLISKYFTLSVEIESDHKSLKNVFHEGKPMIKLGVTLSVGSIITLFVAYLIQVYITNVGGLTEVGYYNVGMIIINSYVGLIFESMSKDYFPRLSEIINDIKSVQRTVTQQTMVVVLLITPVIILFLTFAEYFIVILYSKAFLPVLLFINIAIMGTLFKAVSWSLGYVIIANGDSSVFIKTAIGFNVLLLVINIFGYSNYGLLGLGVSYIIYYFLHLVIISLIMKFRYKFVFISEFIKVYFVCLLLVFSTFCITYIGDVLLKSFLLVFLILISSVFTIYNLNKKLDVKSFIKEKFNK</sequence>
<feature type="transmembrane region" description="Helical" evidence="6">
    <location>
        <begin position="340"/>
        <end position="365"/>
    </location>
</feature>
<protein>
    <submittedName>
        <fullName evidence="7">O-antigen/teichoic acid export membrane protein</fullName>
    </submittedName>
</protein>